<gene>
    <name evidence="2" type="ORF">GLW01_12225</name>
</gene>
<comment type="caution">
    <text evidence="2">The sequence shown here is derived from an EMBL/GenBank/DDBJ whole genome shotgun (WGS) entry which is preliminary data.</text>
</comment>
<reference evidence="2 3" key="1">
    <citation type="submission" date="2019-11" db="EMBL/GenBank/DDBJ databases">
        <title>Genome sequences of 17 halophilic strains isolated from different environments.</title>
        <authorList>
            <person name="Furrow R.E."/>
        </authorList>
    </citation>
    <scope>NUCLEOTIDE SEQUENCE [LARGE SCALE GENOMIC DNA]</scope>
    <source>
        <strain evidence="2 3">22507_15_FS</strain>
    </source>
</reference>
<dbReference type="Proteomes" id="UP000460751">
    <property type="component" value="Unassembled WGS sequence"/>
</dbReference>
<organism evidence="2 3">
    <name type="scientific">Vreelandella halophila</name>
    <dbReference type="NCBI Taxonomy" id="86177"/>
    <lineage>
        <taxon>Bacteria</taxon>
        <taxon>Pseudomonadati</taxon>
        <taxon>Pseudomonadota</taxon>
        <taxon>Gammaproteobacteria</taxon>
        <taxon>Oceanospirillales</taxon>
        <taxon>Halomonadaceae</taxon>
        <taxon>Vreelandella</taxon>
    </lineage>
</organism>
<evidence type="ECO:0000313" key="3">
    <source>
        <dbReference type="Proteomes" id="UP000460751"/>
    </source>
</evidence>
<dbReference type="EMBL" id="WMEX01000006">
    <property type="protein sequence ID" value="MYL27558.1"/>
    <property type="molecule type" value="Genomic_DNA"/>
</dbReference>
<feature type="compositionally biased region" description="Basic and acidic residues" evidence="1">
    <location>
        <begin position="1"/>
        <end position="30"/>
    </location>
</feature>
<keyword evidence="3" id="KW-1185">Reference proteome</keyword>
<proteinExistence type="predicted"/>
<dbReference type="OrthoDB" id="6199127at2"/>
<dbReference type="AlphaFoldDB" id="A0A9X4YE56"/>
<evidence type="ECO:0000313" key="2">
    <source>
        <dbReference type="EMBL" id="MYL27558.1"/>
    </source>
</evidence>
<name>A0A9X4YE56_9GAMM</name>
<feature type="region of interest" description="Disordered" evidence="1">
    <location>
        <begin position="1"/>
        <end position="40"/>
    </location>
</feature>
<protein>
    <submittedName>
        <fullName evidence="2">Uncharacterized protein</fullName>
    </submittedName>
</protein>
<accession>A0A9X4YE56</accession>
<evidence type="ECO:0000256" key="1">
    <source>
        <dbReference type="SAM" id="MobiDB-lite"/>
    </source>
</evidence>
<sequence>MLLRGLDAHTSHADEVAEPLKGEWPQREEGDGLTPQQRLKGSVLCYERPADPVWEDYEGKDDKKS</sequence>